<comment type="caution">
    <text evidence="2">The sequence shown here is derived from an EMBL/GenBank/DDBJ whole genome shotgun (WGS) entry which is preliminary data.</text>
</comment>
<keyword evidence="3" id="KW-1185">Reference proteome</keyword>
<evidence type="ECO:0000313" key="3">
    <source>
        <dbReference type="Proteomes" id="UP000008748"/>
    </source>
</evidence>
<evidence type="ECO:0000256" key="1">
    <source>
        <dbReference type="SAM" id="MobiDB-lite"/>
    </source>
</evidence>
<protein>
    <recommendedName>
        <fullName evidence="4">EexN family lipoprotein</fullName>
    </recommendedName>
</protein>
<gene>
    <name evidence="2" type="ORF">ME7_01519</name>
</gene>
<feature type="region of interest" description="Disordered" evidence="1">
    <location>
        <begin position="69"/>
        <end position="89"/>
    </location>
</feature>
<dbReference type="EMBL" id="AIMC01000045">
    <property type="protein sequence ID" value="EJF74243.1"/>
    <property type="molecule type" value="Genomic_DNA"/>
</dbReference>
<sequence length="89" mass="10107">MNKIIIITTLLLCTGLITTGCEKTYSVEEFKKDKKLMEEVLLKCLMSGDLNSKNCKNAEKAELETRKKWGGFGSTNDDKQESEKKQDNK</sequence>
<name>J0YIC4_9HYPH</name>
<dbReference type="PATRIC" id="fig|1094552.3.peg.1699"/>
<dbReference type="HOGENOM" id="CLU_161848_2_0_5"/>
<dbReference type="InterPro" id="IPR047937">
    <property type="entry name" value="Eex_IncN-like"/>
</dbReference>
<feature type="compositionally biased region" description="Basic and acidic residues" evidence="1">
    <location>
        <begin position="76"/>
        <end position="89"/>
    </location>
</feature>
<dbReference type="AlphaFoldDB" id="J0YIC4"/>
<evidence type="ECO:0008006" key="4">
    <source>
        <dbReference type="Google" id="ProtNLM"/>
    </source>
</evidence>
<accession>J0YIC4</accession>
<reference evidence="2 3" key="1">
    <citation type="submission" date="2012-03" db="EMBL/GenBank/DDBJ databases">
        <title>The Genome Sequence of Bartonella birtlesii LL-WM9.</title>
        <authorList>
            <consortium name="The Broad Institute Genome Sequencing Platform"/>
            <consortium name="The Broad Institute Genome Sequencing Center for Infectious Disease"/>
            <person name="Feldgarden M."/>
            <person name="Kirby J."/>
            <person name="Kosoy M."/>
            <person name="Birtles R."/>
            <person name="Probert W.S."/>
            <person name="Chiaraviglio L."/>
            <person name="Young S.K."/>
            <person name="Zeng Q."/>
            <person name="Gargeya S."/>
            <person name="Fitzgerald M."/>
            <person name="Haas B."/>
            <person name="Abouelleil A."/>
            <person name="Alvarado L."/>
            <person name="Arachchi H.M."/>
            <person name="Berlin A."/>
            <person name="Chapman S.B."/>
            <person name="Gearin G."/>
            <person name="Goldberg J."/>
            <person name="Griggs A."/>
            <person name="Gujja S."/>
            <person name="Hansen M."/>
            <person name="Heiman D."/>
            <person name="Howarth C."/>
            <person name="Larimer J."/>
            <person name="Lui A."/>
            <person name="MacDonald P.J.P."/>
            <person name="McCowen C."/>
            <person name="Montmayeur A."/>
            <person name="Murphy C."/>
            <person name="Neiman D."/>
            <person name="Pearson M."/>
            <person name="Priest M."/>
            <person name="Roberts A."/>
            <person name="Saif S."/>
            <person name="Shea T."/>
            <person name="Sisk P."/>
            <person name="Stolte C."/>
            <person name="Sykes S."/>
            <person name="Wortman J."/>
            <person name="Nusbaum C."/>
            <person name="Birren B."/>
        </authorList>
    </citation>
    <scope>NUCLEOTIDE SEQUENCE [LARGE SCALE GENOMIC DNA]</scope>
    <source>
        <strain evidence="2 3">LL-WM9</strain>
    </source>
</reference>
<dbReference type="Proteomes" id="UP000008748">
    <property type="component" value="Unassembled WGS sequence"/>
</dbReference>
<dbReference type="NCBIfam" id="NF033894">
    <property type="entry name" value="Eex_IncN"/>
    <property type="match status" value="1"/>
</dbReference>
<dbReference type="RefSeq" id="WP_006590432.1">
    <property type="nucleotide sequence ID" value="NZ_JH725079.1"/>
</dbReference>
<dbReference type="PROSITE" id="PS51257">
    <property type="entry name" value="PROKAR_LIPOPROTEIN"/>
    <property type="match status" value="1"/>
</dbReference>
<organism evidence="2 3">
    <name type="scientific">Bartonella birtlesii LL-WM9</name>
    <dbReference type="NCBI Taxonomy" id="1094552"/>
    <lineage>
        <taxon>Bacteria</taxon>
        <taxon>Pseudomonadati</taxon>
        <taxon>Pseudomonadota</taxon>
        <taxon>Alphaproteobacteria</taxon>
        <taxon>Hyphomicrobiales</taxon>
        <taxon>Bartonellaceae</taxon>
        <taxon>Bartonella</taxon>
    </lineage>
</organism>
<proteinExistence type="predicted"/>
<evidence type="ECO:0000313" key="2">
    <source>
        <dbReference type="EMBL" id="EJF74243.1"/>
    </source>
</evidence>